<dbReference type="InterPro" id="IPR035810">
    <property type="entry name" value="PEBP_euk"/>
</dbReference>
<dbReference type="SUPFAM" id="SSF49777">
    <property type="entry name" value="PEBP-like"/>
    <property type="match status" value="1"/>
</dbReference>
<dbReference type="Pfam" id="PF01161">
    <property type="entry name" value="PBP"/>
    <property type="match status" value="1"/>
</dbReference>
<dbReference type="EMBL" id="FR824190">
    <property type="protein sequence ID" value="CCA22136.1"/>
    <property type="molecule type" value="Genomic_DNA"/>
</dbReference>
<dbReference type="CDD" id="cd00866">
    <property type="entry name" value="PEBP_euk"/>
    <property type="match status" value="1"/>
</dbReference>
<dbReference type="InterPro" id="IPR036610">
    <property type="entry name" value="PEBP-like_sf"/>
</dbReference>
<dbReference type="PANTHER" id="PTHR11362">
    <property type="entry name" value="PHOSPHATIDYLETHANOLAMINE-BINDING PROTEIN"/>
    <property type="match status" value="1"/>
</dbReference>
<gene>
    <name evidence="1" type="primary">AlNc14C145G7360</name>
    <name evidence="1" type="ORF">ALNC14_082790</name>
</gene>
<dbReference type="HOGENOM" id="CLU_084076_0_0_1"/>
<protein>
    <submittedName>
        <fullName evidence="1">Uncharacterized protein AlNc14C145G7360</fullName>
    </submittedName>
</protein>
<reference evidence="1" key="1">
    <citation type="journal article" date="2011" name="PLoS Biol.">
        <title>Gene gain and loss during evolution of obligate parasitism in the white rust pathogen of Arabidopsis thaliana.</title>
        <authorList>
            <person name="Kemen E."/>
            <person name="Gardiner A."/>
            <person name="Schultz-Larsen T."/>
            <person name="Kemen A.C."/>
            <person name="Balmuth A.L."/>
            <person name="Robert-Seilaniantz A."/>
            <person name="Bailey K."/>
            <person name="Holub E."/>
            <person name="Studholme D.J."/>
            <person name="Maclean D."/>
            <person name="Jones J.D."/>
        </authorList>
    </citation>
    <scope>NUCLEOTIDE SEQUENCE</scope>
</reference>
<dbReference type="AlphaFoldDB" id="F0WLH3"/>
<dbReference type="Gene3D" id="3.90.280.10">
    <property type="entry name" value="PEBP-like"/>
    <property type="match status" value="1"/>
</dbReference>
<dbReference type="PANTHER" id="PTHR11362:SF82">
    <property type="entry name" value="PHOSPHATIDYLETHANOLAMINE-BINDING PROTEIN 4"/>
    <property type="match status" value="1"/>
</dbReference>
<proteinExistence type="predicted"/>
<organism evidence="1">
    <name type="scientific">Albugo laibachii Nc14</name>
    <dbReference type="NCBI Taxonomy" id="890382"/>
    <lineage>
        <taxon>Eukaryota</taxon>
        <taxon>Sar</taxon>
        <taxon>Stramenopiles</taxon>
        <taxon>Oomycota</taxon>
        <taxon>Peronosporomycetes</taxon>
        <taxon>Albuginales</taxon>
        <taxon>Albuginaceae</taxon>
        <taxon>Albugo</taxon>
    </lineage>
</organism>
<evidence type="ECO:0000313" key="1">
    <source>
        <dbReference type="EMBL" id="CCA22136.1"/>
    </source>
</evidence>
<sequence length="261" mass="29445">MKEEGIHLLVPNQPHALKQNFRKFWRFVRVGGSLVVAIGLATIVCAQKSLSSINSIESYKRQTSGAKEALHGLNGRLVLAEQADSYVWSTIWTQLKNQERIAAENDIIPFTISYTNNKNIENGAFVPVKLAQEAPTLSFGPETSEWTKTEYFTWIMIDISAPDPAEPKNAPFLHYIVNNLNAVSSTAPIVDVAYYPVSPPRGVHRYFSILFLQQKRYQRETSEADTKEKSISRKNFNVTDYAAQDNLVLYGLLEFSSSPER</sequence>
<name>F0WLH3_9STRA</name>
<accession>F0WLH3</accession>
<reference evidence="1" key="2">
    <citation type="submission" date="2011-02" db="EMBL/GenBank/DDBJ databases">
        <authorList>
            <person name="MacLean D."/>
        </authorList>
    </citation>
    <scope>NUCLEOTIDE SEQUENCE</scope>
</reference>
<dbReference type="InterPro" id="IPR008914">
    <property type="entry name" value="PEBP"/>
</dbReference>